<comment type="caution">
    <text evidence="3">The sequence shown here is derived from an EMBL/GenBank/DDBJ whole genome shotgun (WGS) entry which is preliminary data.</text>
</comment>
<dbReference type="PANTHER" id="PTHR42709">
    <property type="entry name" value="ALKALINE PHOSPHATASE LIKE PROTEIN"/>
    <property type="match status" value="1"/>
</dbReference>
<accession>A0A6N4DEN4</accession>
<reference evidence="3 4" key="1">
    <citation type="submission" date="2018-03" db="EMBL/GenBank/DDBJ databases">
        <title>Cross-interface Injection: A General Nanoliter Liquid Handling Method Applied to Single Cells Genome Amplification Automated Nanoliter Liquid Handling Applied to Single Cell Multiple Displacement Amplification.</title>
        <authorList>
            <person name="Yun J."/>
            <person name="Xu P."/>
            <person name="Xu J."/>
            <person name="Dai X."/>
            <person name="Wang Y."/>
            <person name="Zheng X."/>
            <person name="Cao C."/>
            <person name="Yi Q."/>
            <person name="Zhu Y."/>
            <person name="Wang L."/>
            <person name="Dong Z."/>
            <person name="Huang Y."/>
            <person name="Huang L."/>
            <person name="Du W."/>
        </authorList>
    </citation>
    <scope>NUCLEOTIDE SEQUENCE [LARGE SCALE GENOMIC DNA]</scope>
    <source>
        <strain evidence="3 4">A9-4</strain>
    </source>
</reference>
<sequence length="141" mass="16450">MYLSIFLTALLAATILPVQSEILVVAAQQQGYNLWWLWAVASAGNTLGSVINYVLGRYLLQFQDRRWFPFKPKTLEKGHWWFERYGKWSLLLAWTPFLGDPLTFIAGMLRLSFWQFLILVFISKAGRYAVLLGIMQLFWPQ</sequence>
<dbReference type="InterPro" id="IPR032816">
    <property type="entry name" value="VTT_dom"/>
</dbReference>
<dbReference type="EMBL" id="PYVG01000004">
    <property type="protein sequence ID" value="PTB90082.1"/>
    <property type="molecule type" value="Genomic_DNA"/>
</dbReference>
<protein>
    <recommendedName>
        <fullName evidence="2">VTT domain-containing protein</fullName>
    </recommendedName>
</protein>
<feature type="transmembrane region" description="Helical" evidence="1">
    <location>
        <begin position="113"/>
        <end position="139"/>
    </location>
</feature>
<feature type="transmembrane region" description="Helical" evidence="1">
    <location>
        <begin position="88"/>
        <end position="107"/>
    </location>
</feature>
<dbReference type="RefSeq" id="WP_417657136.1">
    <property type="nucleotide sequence ID" value="NZ_JBLXDX010000003.1"/>
</dbReference>
<evidence type="ECO:0000313" key="3">
    <source>
        <dbReference type="EMBL" id="PTB90082.1"/>
    </source>
</evidence>
<dbReference type="PANTHER" id="PTHR42709:SF4">
    <property type="entry name" value="INNER MEMBRANE PROTEIN YQAA"/>
    <property type="match status" value="1"/>
</dbReference>
<keyword evidence="1" id="KW-1133">Transmembrane helix</keyword>
<dbReference type="GO" id="GO:0005886">
    <property type="term" value="C:plasma membrane"/>
    <property type="evidence" value="ECO:0007669"/>
    <property type="project" value="UniProtKB-ARBA"/>
</dbReference>
<dbReference type="Pfam" id="PF09335">
    <property type="entry name" value="VTT_dom"/>
    <property type="match status" value="1"/>
</dbReference>
<feature type="domain" description="VTT" evidence="2">
    <location>
        <begin position="20"/>
        <end position="135"/>
    </location>
</feature>
<dbReference type="InterPro" id="IPR051311">
    <property type="entry name" value="DedA_domain"/>
</dbReference>
<keyword evidence="1" id="KW-0472">Membrane</keyword>
<evidence type="ECO:0000256" key="1">
    <source>
        <dbReference type="SAM" id="Phobius"/>
    </source>
</evidence>
<keyword evidence="1" id="KW-0812">Transmembrane</keyword>
<evidence type="ECO:0000313" key="4">
    <source>
        <dbReference type="Proteomes" id="UP000241514"/>
    </source>
</evidence>
<evidence type="ECO:0000259" key="2">
    <source>
        <dbReference type="Pfam" id="PF09335"/>
    </source>
</evidence>
<name>A0A6N4DEN4_9GAMM</name>
<organism evidence="3 4">
    <name type="scientific">Pseudidiomarina aestuarii</name>
    <dbReference type="NCBI Taxonomy" id="624146"/>
    <lineage>
        <taxon>Bacteria</taxon>
        <taxon>Pseudomonadati</taxon>
        <taxon>Pseudomonadota</taxon>
        <taxon>Gammaproteobacteria</taxon>
        <taxon>Alteromonadales</taxon>
        <taxon>Idiomarinaceae</taxon>
        <taxon>Pseudidiomarina</taxon>
    </lineage>
</organism>
<dbReference type="Proteomes" id="UP000241514">
    <property type="component" value="Unassembled WGS sequence"/>
</dbReference>
<feature type="transmembrane region" description="Helical" evidence="1">
    <location>
        <begin position="36"/>
        <end position="56"/>
    </location>
</feature>
<dbReference type="AlphaFoldDB" id="A0A6N4DEN4"/>
<gene>
    <name evidence="3" type="ORF">C9928_01490</name>
</gene>
<proteinExistence type="predicted"/>